<sequence>MQQIVVYTTREFERALMLFQVLLPVPLWWILSCLVRQTRGNPPSTTLSCGTHAQEEPFPLTYSDRTQASQRRTGMYL</sequence>
<name>A0A9P6EGX1_9AGAR</name>
<proteinExistence type="predicted"/>
<gene>
    <name evidence="1" type="ORF">CPB83DRAFT_852579</name>
</gene>
<dbReference type="Proteomes" id="UP000807306">
    <property type="component" value="Unassembled WGS sequence"/>
</dbReference>
<evidence type="ECO:0000313" key="2">
    <source>
        <dbReference type="Proteomes" id="UP000807306"/>
    </source>
</evidence>
<dbReference type="EMBL" id="MU157846">
    <property type="protein sequence ID" value="KAF9529388.1"/>
    <property type="molecule type" value="Genomic_DNA"/>
</dbReference>
<reference evidence="1" key="1">
    <citation type="submission" date="2020-11" db="EMBL/GenBank/DDBJ databases">
        <authorList>
            <consortium name="DOE Joint Genome Institute"/>
            <person name="Ahrendt S."/>
            <person name="Riley R."/>
            <person name="Andreopoulos W."/>
            <person name="Labutti K."/>
            <person name="Pangilinan J."/>
            <person name="Ruiz-Duenas F.J."/>
            <person name="Barrasa J.M."/>
            <person name="Sanchez-Garcia M."/>
            <person name="Camarero S."/>
            <person name="Miyauchi S."/>
            <person name="Serrano A."/>
            <person name="Linde D."/>
            <person name="Babiker R."/>
            <person name="Drula E."/>
            <person name="Ayuso-Fernandez I."/>
            <person name="Pacheco R."/>
            <person name="Padilla G."/>
            <person name="Ferreira P."/>
            <person name="Barriuso J."/>
            <person name="Kellner H."/>
            <person name="Castanera R."/>
            <person name="Alfaro M."/>
            <person name="Ramirez L."/>
            <person name="Pisabarro A.G."/>
            <person name="Kuo A."/>
            <person name="Tritt A."/>
            <person name="Lipzen A."/>
            <person name="He G."/>
            <person name="Yan M."/>
            <person name="Ng V."/>
            <person name="Cullen D."/>
            <person name="Martin F."/>
            <person name="Rosso M.-N."/>
            <person name="Henrissat B."/>
            <person name="Hibbett D."/>
            <person name="Martinez A.T."/>
            <person name="Grigoriev I.V."/>
        </authorList>
    </citation>
    <scope>NUCLEOTIDE SEQUENCE</scope>
    <source>
        <strain evidence="1">CBS 506.95</strain>
    </source>
</reference>
<protein>
    <submittedName>
        <fullName evidence="1">Uncharacterized protein</fullName>
    </submittedName>
</protein>
<keyword evidence="2" id="KW-1185">Reference proteome</keyword>
<dbReference type="AlphaFoldDB" id="A0A9P6EGX1"/>
<organism evidence="1 2">
    <name type="scientific">Crepidotus variabilis</name>
    <dbReference type="NCBI Taxonomy" id="179855"/>
    <lineage>
        <taxon>Eukaryota</taxon>
        <taxon>Fungi</taxon>
        <taxon>Dikarya</taxon>
        <taxon>Basidiomycota</taxon>
        <taxon>Agaricomycotina</taxon>
        <taxon>Agaricomycetes</taxon>
        <taxon>Agaricomycetidae</taxon>
        <taxon>Agaricales</taxon>
        <taxon>Agaricineae</taxon>
        <taxon>Crepidotaceae</taxon>
        <taxon>Crepidotus</taxon>
    </lineage>
</organism>
<evidence type="ECO:0000313" key="1">
    <source>
        <dbReference type="EMBL" id="KAF9529388.1"/>
    </source>
</evidence>
<comment type="caution">
    <text evidence="1">The sequence shown here is derived from an EMBL/GenBank/DDBJ whole genome shotgun (WGS) entry which is preliminary data.</text>
</comment>
<accession>A0A9P6EGX1</accession>